<dbReference type="PROSITE" id="PS51363">
    <property type="entry name" value="W2"/>
    <property type="match status" value="1"/>
</dbReference>
<dbReference type="InterPro" id="IPR016024">
    <property type="entry name" value="ARM-type_fold"/>
</dbReference>
<protein>
    <recommendedName>
        <fullName evidence="1">W2 domain-containing protein</fullName>
    </recommendedName>
</protein>
<reference evidence="2 3" key="1">
    <citation type="journal article" date="2024" name="Science">
        <title>Giant polyketide synthase enzymes in the biosynthesis of giant marine polyether toxins.</title>
        <authorList>
            <person name="Fallon T.R."/>
            <person name="Shende V.V."/>
            <person name="Wierzbicki I.H."/>
            <person name="Pendleton A.L."/>
            <person name="Watervoot N.F."/>
            <person name="Auber R.P."/>
            <person name="Gonzalez D.J."/>
            <person name="Wisecaver J.H."/>
            <person name="Moore B.S."/>
        </authorList>
    </citation>
    <scope>NUCLEOTIDE SEQUENCE [LARGE SCALE GENOMIC DNA]</scope>
    <source>
        <strain evidence="2 3">12B1</strain>
    </source>
</reference>
<dbReference type="EMBL" id="JBGBPQ010000023">
    <property type="protein sequence ID" value="KAL1500561.1"/>
    <property type="molecule type" value="Genomic_DNA"/>
</dbReference>
<keyword evidence="3" id="KW-1185">Reference proteome</keyword>
<organism evidence="2 3">
    <name type="scientific">Prymnesium parvum</name>
    <name type="common">Toxic golden alga</name>
    <dbReference type="NCBI Taxonomy" id="97485"/>
    <lineage>
        <taxon>Eukaryota</taxon>
        <taxon>Haptista</taxon>
        <taxon>Haptophyta</taxon>
        <taxon>Prymnesiophyceae</taxon>
        <taxon>Prymnesiales</taxon>
        <taxon>Prymnesiaceae</taxon>
        <taxon>Prymnesium</taxon>
    </lineage>
</organism>
<proteinExistence type="predicted"/>
<name>A0AB34INL4_PRYPA</name>
<dbReference type="AlphaFoldDB" id="A0AB34INL4"/>
<dbReference type="InterPro" id="IPR003307">
    <property type="entry name" value="W2_domain"/>
</dbReference>
<feature type="domain" description="W2" evidence="1">
    <location>
        <begin position="1"/>
        <end position="178"/>
    </location>
</feature>
<comment type="caution">
    <text evidence="2">The sequence shown here is derived from an EMBL/GenBank/DDBJ whole genome shotgun (WGS) entry which is preliminary data.</text>
</comment>
<sequence>MTDVEEAAEDARISQLYSMADKLAPADFVALVERLGADDAIVYGGMCTDKQMARAHFIVTALLDTDDQSLAESIEQRKELLKASVAAGGERGESCMLAAIESFTLNQEDPEKCSESTQTYDKVLQLLWEWDIVSEDGIRAWQGDERAARLLRVTTEGARALRERGEVFFDWLEHGEEK</sequence>
<dbReference type="Gene3D" id="1.25.40.180">
    <property type="match status" value="1"/>
</dbReference>
<dbReference type="Proteomes" id="UP001515480">
    <property type="component" value="Unassembled WGS sequence"/>
</dbReference>
<dbReference type="Pfam" id="PF02020">
    <property type="entry name" value="W2"/>
    <property type="match status" value="1"/>
</dbReference>
<dbReference type="SUPFAM" id="SSF48371">
    <property type="entry name" value="ARM repeat"/>
    <property type="match status" value="1"/>
</dbReference>
<evidence type="ECO:0000313" key="3">
    <source>
        <dbReference type="Proteomes" id="UP001515480"/>
    </source>
</evidence>
<gene>
    <name evidence="2" type="ORF">AB1Y20_013216</name>
</gene>
<evidence type="ECO:0000259" key="1">
    <source>
        <dbReference type="PROSITE" id="PS51363"/>
    </source>
</evidence>
<evidence type="ECO:0000313" key="2">
    <source>
        <dbReference type="EMBL" id="KAL1500561.1"/>
    </source>
</evidence>
<accession>A0AB34INL4</accession>